<name>A0A7V4KCH6_FERPE</name>
<dbReference type="AlphaFoldDB" id="A0A7V4KCH6"/>
<organism evidence="1">
    <name type="scientific">Fervidobacterium pennivorans</name>
    <dbReference type="NCBI Taxonomy" id="93466"/>
    <lineage>
        <taxon>Bacteria</taxon>
        <taxon>Thermotogati</taxon>
        <taxon>Thermotogota</taxon>
        <taxon>Thermotogae</taxon>
        <taxon>Thermotogales</taxon>
        <taxon>Fervidobacteriaceae</taxon>
        <taxon>Fervidobacterium</taxon>
    </lineage>
</organism>
<protein>
    <submittedName>
        <fullName evidence="1">Uncharacterized protein</fullName>
    </submittedName>
</protein>
<comment type="caution">
    <text evidence="1">The sequence shown here is derived from an EMBL/GenBank/DDBJ whole genome shotgun (WGS) entry which is preliminary data.</text>
</comment>
<evidence type="ECO:0000313" key="1">
    <source>
        <dbReference type="EMBL" id="HGU52646.1"/>
    </source>
</evidence>
<proteinExistence type="predicted"/>
<reference evidence="1" key="1">
    <citation type="journal article" date="2020" name="mSystems">
        <title>Genome- and Community-Level Interaction Insights into Carbon Utilization and Element Cycling Functions of Hydrothermarchaeota in Hydrothermal Sediment.</title>
        <authorList>
            <person name="Zhou Z."/>
            <person name="Liu Y."/>
            <person name="Xu W."/>
            <person name="Pan J."/>
            <person name="Luo Z.H."/>
            <person name="Li M."/>
        </authorList>
    </citation>
    <scope>NUCLEOTIDE SEQUENCE [LARGE SCALE GENOMIC DNA]</scope>
    <source>
        <strain evidence="1">SpSt-61</strain>
    </source>
</reference>
<gene>
    <name evidence="1" type="ORF">ENT78_03855</name>
</gene>
<dbReference type="EMBL" id="DSZZ01000178">
    <property type="protein sequence ID" value="HGU52646.1"/>
    <property type="molecule type" value="Genomic_DNA"/>
</dbReference>
<accession>A0A7V4KCH6</accession>
<sequence length="162" mass="18366">MIGYLSVMNIDGKHLGGVLVINELGIPVEFKYSEPVTPTKLQEIIYGSSLEYYLHTEIIAKGLVQRLENKPELILVQDPTLLFDKNTVMLTLLPQPVSEKKEGNEAVVNFNNKSIRITFPENAKVDDSVVQKILDYVSKIDILEPFDRVEKALKYVCESQEK</sequence>